<proteinExistence type="predicted"/>
<dbReference type="InterPro" id="IPR032806">
    <property type="entry name" value="YbfD_N"/>
</dbReference>
<protein>
    <submittedName>
        <fullName evidence="3">Transposase family protein</fullName>
    </submittedName>
</protein>
<gene>
    <name evidence="3" type="ORF">FPZ47_16220</name>
</gene>
<dbReference type="EMBL" id="VMQU01000068">
    <property type="protein sequence ID" value="TVS87263.1"/>
    <property type="molecule type" value="Genomic_DNA"/>
</dbReference>
<feature type="compositionally biased region" description="Basic residues" evidence="1">
    <location>
        <begin position="38"/>
        <end position="49"/>
    </location>
</feature>
<comment type="caution">
    <text evidence="3">The sequence shown here is derived from an EMBL/GenBank/DDBJ whole genome shotgun (WGS) entry which is preliminary data.</text>
</comment>
<evidence type="ECO:0000313" key="4">
    <source>
        <dbReference type="Proteomes" id="UP000320513"/>
    </source>
</evidence>
<reference evidence="3 4" key="1">
    <citation type="submission" date="2019-07" db="EMBL/GenBank/DDBJ databases">
        <title>New Mycobacterium species.</title>
        <authorList>
            <person name="Tortoli E."/>
            <person name="Ghielmetti G."/>
            <person name="Friedel U."/>
            <person name="Trovato A."/>
        </authorList>
    </citation>
    <scope>NUCLEOTIDE SEQUENCE [LARGE SCALE GENOMIC DNA]</scope>
    <source>
        <strain evidence="3 4">16-83</strain>
    </source>
</reference>
<dbReference type="AlphaFoldDB" id="A0A557XN40"/>
<evidence type="ECO:0000259" key="2">
    <source>
        <dbReference type="Pfam" id="PF13808"/>
    </source>
</evidence>
<accession>A0A557XN40</accession>
<feature type="region of interest" description="Disordered" evidence="1">
    <location>
        <begin position="33"/>
        <end position="60"/>
    </location>
</feature>
<dbReference type="RefSeq" id="WP_144952674.1">
    <property type="nucleotide sequence ID" value="NZ_VMQU01000068.1"/>
</dbReference>
<organism evidence="3 4">
    <name type="scientific">Mycobacterium helveticum</name>
    <dbReference type="NCBI Taxonomy" id="2592811"/>
    <lineage>
        <taxon>Bacteria</taxon>
        <taxon>Bacillati</taxon>
        <taxon>Actinomycetota</taxon>
        <taxon>Actinomycetes</taxon>
        <taxon>Mycobacteriales</taxon>
        <taxon>Mycobacteriaceae</taxon>
        <taxon>Mycobacterium</taxon>
    </lineage>
</organism>
<dbReference type="Pfam" id="PF13808">
    <property type="entry name" value="DDE_Tnp_1_assoc"/>
    <property type="match status" value="1"/>
</dbReference>
<evidence type="ECO:0000256" key="1">
    <source>
        <dbReference type="SAM" id="MobiDB-lite"/>
    </source>
</evidence>
<dbReference type="Proteomes" id="UP000320513">
    <property type="component" value="Unassembled WGS sequence"/>
</dbReference>
<keyword evidence="4" id="KW-1185">Reference proteome</keyword>
<feature type="domain" description="H repeat-associated protein N-terminal" evidence="2">
    <location>
        <begin position="2"/>
        <end position="36"/>
    </location>
</feature>
<sequence>MLARVTDPRQPRGVRHRLDGVLAVALAATLAGVDSVGRRRGSRPQRHSRTSPIGSAMAGF</sequence>
<evidence type="ECO:0000313" key="3">
    <source>
        <dbReference type="EMBL" id="TVS87263.1"/>
    </source>
</evidence>
<name>A0A557XN40_9MYCO</name>